<dbReference type="Proteomes" id="UP000789719">
    <property type="component" value="Unassembled WGS sequence"/>
</dbReference>
<evidence type="ECO:0000313" key="4">
    <source>
        <dbReference type="EMBL" id="CAH0419193.1"/>
    </source>
</evidence>
<comment type="caution">
    <text evidence="4">The sequence shown here is derived from an EMBL/GenBank/DDBJ whole genome shotgun (WGS) entry which is preliminary data.</text>
</comment>
<feature type="domain" description="HTH tetR-type" evidence="3">
    <location>
        <begin position="13"/>
        <end position="73"/>
    </location>
</feature>
<evidence type="ECO:0000313" key="5">
    <source>
        <dbReference type="Proteomes" id="UP000789719"/>
    </source>
</evidence>
<evidence type="ECO:0000259" key="3">
    <source>
        <dbReference type="PROSITE" id="PS50977"/>
    </source>
</evidence>
<dbReference type="InterPro" id="IPR050109">
    <property type="entry name" value="HTH-type_TetR-like_transc_reg"/>
</dbReference>
<sequence>MPRTTNNSYDRANKRTFKIRSAAYELITEIPFADITMTMIAERAQVAKGTIFNYFKNKEDIFMAICINGYLHYIERMEAAIEQAQITTKSDLKEFLLAQTRLQVREYSVVILITSLRRFSLEVHADREQTLQGRVRIYATLDRIANKLVQAVPDVDVEAVRHAFIIQGSILNGLLNFANMNIFNNIECPIEMPSVTVDIEVEATHLFGIYLDDILKM</sequence>
<name>A0ABN8BQZ1_9LACO</name>
<dbReference type="Gene3D" id="1.10.357.10">
    <property type="entry name" value="Tetracycline Repressor, domain 2"/>
    <property type="match status" value="1"/>
</dbReference>
<organism evidence="4 5">
    <name type="scientific">Periweissella ghanensis</name>
    <dbReference type="NCBI Taxonomy" id="467997"/>
    <lineage>
        <taxon>Bacteria</taxon>
        <taxon>Bacillati</taxon>
        <taxon>Bacillota</taxon>
        <taxon>Bacilli</taxon>
        <taxon>Lactobacillales</taxon>
        <taxon>Lactobacillaceae</taxon>
        <taxon>Periweissella</taxon>
    </lineage>
</organism>
<dbReference type="InterPro" id="IPR001647">
    <property type="entry name" value="HTH_TetR"/>
</dbReference>
<gene>
    <name evidence="4" type="ORF">WGH24286_01640</name>
</gene>
<accession>A0ABN8BQZ1</accession>
<protein>
    <recommendedName>
        <fullName evidence="3">HTH tetR-type domain-containing protein</fullName>
    </recommendedName>
</protein>
<feature type="DNA-binding region" description="H-T-H motif" evidence="2">
    <location>
        <begin position="36"/>
        <end position="55"/>
    </location>
</feature>
<dbReference type="RefSeq" id="WP_230099237.1">
    <property type="nucleotide sequence ID" value="NZ_CAKKNT010000028.1"/>
</dbReference>
<dbReference type="InterPro" id="IPR009057">
    <property type="entry name" value="Homeodomain-like_sf"/>
</dbReference>
<dbReference type="PANTHER" id="PTHR30055">
    <property type="entry name" value="HTH-TYPE TRANSCRIPTIONAL REGULATOR RUTR"/>
    <property type="match status" value="1"/>
</dbReference>
<dbReference type="Gene3D" id="1.10.10.60">
    <property type="entry name" value="Homeodomain-like"/>
    <property type="match status" value="1"/>
</dbReference>
<dbReference type="Pfam" id="PF00440">
    <property type="entry name" value="TetR_N"/>
    <property type="match status" value="1"/>
</dbReference>
<evidence type="ECO:0000256" key="1">
    <source>
        <dbReference type="ARBA" id="ARBA00023125"/>
    </source>
</evidence>
<keyword evidence="5" id="KW-1185">Reference proteome</keyword>
<keyword evidence="1 2" id="KW-0238">DNA-binding</keyword>
<dbReference type="SUPFAM" id="SSF46689">
    <property type="entry name" value="Homeodomain-like"/>
    <property type="match status" value="1"/>
</dbReference>
<dbReference type="PROSITE" id="PS50977">
    <property type="entry name" value="HTH_TETR_2"/>
    <property type="match status" value="1"/>
</dbReference>
<evidence type="ECO:0000256" key="2">
    <source>
        <dbReference type="PROSITE-ProRule" id="PRU00335"/>
    </source>
</evidence>
<dbReference type="EMBL" id="CAKKNT010000028">
    <property type="protein sequence ID" value="CAH0419193.1"/>
    <property type="molecule type" value="Genomic_DNA"/>
</dbReference>
<reference evidence="4 5" key="1">
    <citation type="submission" date="2021-11" db="EMBL/GenBank/DDBJ databases">
        <authorList>
            <person name="Depoorter E."/>
        </authorList>
    </citation>
    <scope>NUCLEOTIDE SEQUENCE [LARGE SCALE GENOMIC DNA]</scope>
    <source>
        <strain evidence="4 5">LMG 24286</strain>
    </source>
</reference>
<proteinExistence type="predicted"/>
<dbReference type="PRINTS" id="PR00455">
    <property type="entry name" value="HTHTETR"/>
</dbReference>